<proteinExistence type="predicted"/>
<dbReference type="OrthoDB" id="2242834at2"/>
<dbReference type="EMBL" id="AZEX01000045">
    <property type="protein sequence ID" value="KRL59523.1"/>
    <property type="molecule type" value="Genomic_DNA"/>
</dbReference>
<feature type="transmembrane region" description="Helical" evidence="1">
    <location>
        <begin position="57"/>
        <end position="76"/>
    </location>
</feature>
<reference evidence="2 3" key="1">
    <citation type="journal article" date="2015" name="Genome Announc.">
        <title>Expanding the biotechnology potential of lactobacilli through comparative genomics of 213 strains and associated genera.</title>
        <authorList>
            <person name="Sun Z."/>
            <person name="Harris H.M."/>
            <person name="McCann A."/>
            <person name="Guo C."/>
            <person name="Argimon S."/>
            <person name="Zhang W."/>
            <person name="Yang X."/>
            <person name="Jeffery I.B."/>
            <person name="Cooney J.C."/>
            <person name="Kagawa T.F."/>
            <person name="Liu W."/>
            <person name="Song Y."/>
            <person name="Salvetti E."/>
            <person name="Wrobel A."/>
            <person name="Rasinkangas P."/>
            <person name="Parkhill J."/>
            <person name="Rea M.C."/>
            <person name="O'Sullivan O."/>
            <person name="Ritari J."/>
            <person name="Douillard F.P."/>
            <person name="Paul Ross R."/>
            <person name="Yang R."/>
            <person name="Briner A.E."/>
            <person name="Felis G.E."/>
            <person name="de Vos W.M."/>
            <person name="Barrangou R."/>
            <person name="Klaenhammer T.R."/>
            <person name="Caufield P.W."/>
            <person name="Cui Y."/>
            <person name="Zhang H."/>
            <person name="O'Toole P.W."/>
        </authorList>
    </citation>
    <scope>NUCLEOTIDE SEQUENCE [LARGE SCALE GENOMIC DNA]</scope>
    <source>
        <strain evidence="2 3">DSM 14340</strain>
    </source>
</reference>
<organism evidence="2 3">
    <name type="scientific">Latilactobacillus fuchuensis DSM 14340 = JCM 11249</name>
    <dbReference type="NCBI Taxonomy" id="1423747"/>
    <lineage>
        <taxon>Bacteria</taxon>
        <taxon>Bacillati</taxon>
        <taxon>Bacillota</taxon>
        <taxon>Bacilli</taxon>
        <taxon>Lactobacillales</taxon>
        <taxon>Lactobacillaceae</taxon>
        <taxon>Latilactobacillus</taxon>
    </lineage>
</organism>
<dbReference type="PATRIC" id="fig|1423747.3.peg.1638"/>
<sequence length="244" mass="27632">MTVQRIIKMEFFKFFHEKAYLLAFGIMALINIIWTVVTINVESIDALLGSSADIEVFLMLSLFLLIIANFILLYWYPFHILSVDYNNDVLALMMASGIKRKHLFYAKLVAAICLSVLAALVLLLIPAIIFVLKLQLSSSLWTMMTYSITKGHAVLYVIDLIIGYLTTVTLMLLACTWMRGAKKAILVFIGLTWVYQLVTNLIVNLVPIADTNITGHYCLVYGLEIIAMILFGYLTQRMMAKQNL</sequence>
<evidence type="ECO:0000256" key="1">
    <source>
        <dbReference type="SAM" id="Phobius"/>
    </source>
</evidence>
<evidence type="ECO:0000313" key="3">
    <source>
        <dbReference type="Proteomes" id="UP000051264"/>
    </source>
</evidence>
<protein>
    <submittedName>
        <fullName evidence="2">Uncharacterized protein</fullName>
    </submittedName>
</protein>
<name>A0A0R1S0R4_9LACO</name>
<feature type="transmembrane region" description="Helical" evidence="1">
    <location>
        <begin position="20"/>
        <end position="37"/>
    </location>
</feature>
<dbReference type="Proteomes" id="UP000051264">
    <property type="component" value="Unassembled WGS sequence"/>
</dbReference>
<keyword evidence="1" id="KW-1133">Transmembrane helix</keyword>
<evidence type="ECO:0000313" key="2">
    <source>
        <dbReference type="EMBL" id="KRL59523.1"/>
    </source>
</evidence>
<dbReference type="RefSeq" id="WP_025083545.1">
    <property type="nucleotide sequence ID" value="NZ_AZEX01000045.1"/>
</dbReference>
<dbReference type="STRING" id="1423747.FC69_GL001610"/>
<dbReference type="AlphaFoldDB" id="A0A0R1S0R4"/>
<feature type="transmembrane region" description="Helical" evidence="1">
    <location>
        <begin position="185"/>
        <end position="208"/>
    </location>
</feature>
<gene>
    <name evidence="2" type="ORF">FC69_GL001610</name>
</gene>
<keyword evidence="1" id="KW-0472">Membrane</keyword>
<feature type="transmembrane region" description="Helical" evidence="1">
    <location>
        <begin position="152"/>
        <end position="173"/>
    </location>
</feature>
<comment type="caution">
    <text evidence="2">The sequence shown here is derived from an EMBL/GenBank/DDBJ whole genome shotgun (WGS) entry which is preliminary data.</text>
</comment>
<feature type="transmembrane region" description="Helical" evidence="1">
    <location>
        <begin position="214"/>
        <end position="234"/>
    </location>
</feature>
<dbReference type="eggNOG" id="ENOG5030AZS">
    <property type="taxonomic scope" value="Bacteria"/>
</dbReference>
<feature type="transmembrane region" description="Helical" evidence="1">
    <location>
        <begin position="108"/>
        <end position="132"/>
    </location>
</feature>
<accession>A0A0R1S0R4</accession>
<keyword evidence="1" id="KW-0812">Transmembrane</keyword>